<comment type="caution">
    <text evidence="2">The sequence shown here is derived from an EMBL/GenBank/DDBJ whole genome shotgun (WGS) entry which is preliminary data.</text>
</comment>
<evidence type="ECO:0000313" key="2">
    <source>
        <dbReference type="EMBL" id="MBV2131062.1"/>
    </source>
</evidence>
<name>A0ABS6MQH1_9GAMM</name>
<evidence type="ECO:0000313" key="3">
    <source>
        <dbReference type="Proteomes" id="UP000704611"/>
    </source>
</evidence>
<feature type="compositionally biased region" description="Basic and acidic residues" evidence="1">
    <location>
        <begin position="43"/>
        <end position="58"/>
    </location>
</feature>
<reference evidence="2 3" key="1">
    <citation type="submission" date="2021-06" db="EMBL/GenBank/DDBJ databases">
        <title>Rheinheimera indica sp. nov., isolated from deep-sea sediment.</title>
        <authorList>
            <person name="Wang Z."/>
            <person name="Zhang X.-Y."/>
        </authorList>
    </citation>
    <scope>NUCLEOTIDE SEQUENCE [LARGE SCALE GENOMIC DNA]</scope>
    <source>
        <strain evidence="2 3">SM2107</strain>
    </source>
</reference>
<dbReference type="EMBL" id="JAHRID010000011">
    <property type="protein sequence ID" value="MBV2131062.1"/>
    <property type="molecule type" value="Genomic_DNA"/>
</dbReference>
<organism evidence="2 3">
    <name type="scientific">Arsukibacterium indicum</name>
    <dbReference type="NCBI Taxonomy" id="2848612"/>
    <lineage>
        <taxon>Bacteria</taxon>
        <taxon>Pseudomonadati</taxon>
        <taxon>Pseudomonadota</taxon>
        <taxon>Gammaproteobacteria</taxon>
        <taxon>Chromatiales</taxon>
        <taxon>Chromatiaceae</taxon>
        <taxon>Arsukibacterium</taxon>
    </lineage>
</organism>
<sequence length="65" mass="7471">MNSAFRHPKTQSERKADHGLDAERQEVDIDIRARSRGTKKGKLPTERDDIQPSAVKDRWRGKRGS</sequence>
<proteinExistence type="predicted"/>
<protein>
    <submittedName>
        <fullName evidence="2">Uncharacterized protein</fullName>
    </submittedName>
</protein>
<keyword evidence="3" id="KW-1185">Reference proteome</keyword>
<dbReference type="RefSeq" id="WP_217671376.1">
    <property type="nucleotide sequence ID" value="NZ_JAHRID010000011.1"/>
</dbReference>
<dbReference type="Proteomes" id="UP000704611">
    <property type="component" value="Unassembled WGS sequence"/>
</dbReference>
<feature type="compositionally biased region" description="Basic and acidic residues" evidence="1">
    <location>
        <begin position="10"/>
        <end position="33"/>
    </location>
</feature>
<gene>
    <name evidence="2" type="ORF">KQY15_18330</name>
</gene>
<evidence type="ECO:0000256" key="1">
    <source>
        <dbReference type="SAM" id="MobiDB-lite"/>
    </source>
</evidence>
<accession>A0ABS6MQH1</accession>
<feature type="region of interest" description="Disordered" evidence="1">
    <location>
        <begin position="1"/>
        <end position="65"/>
    </location>
</feature>